<dbReference type="InterPro" id="IPR002347">
    <property type="entry name" value="SDR_fam"/>
</dbReference>
<dbReference type="PRINTS" id="PR00081">
    <property type="entry name" value="GDHRDH"/>
</dbReference>
<evidence type="ECO:0000256" key="2">
    <source>
        <dbReference type="ARBA" id="ARBA00023002"/>
    </source>
</evidence>
<dbReference type="PATRIC" id="fig|1300342.3.peg.1502"/>
<evidence type="ECO:0000313" key="5">
    <source>
        <dbReference type="EMBL" id="ANB17566.1"/>
    </source>
</evidence>
<evidence type="ECO:0000256" key="3">
    <source>
        <dbReference type="RuleBase" id="RU000363"/>
    </source>
</evidence>
<organism evidence="5 6">
    <name type="scientific">Dokdonella koreensis DS-123</name>
    <dbReference type="NCBI Taxonomy" id="1300342"/>
    <lineage>
        <taxon>Bacteria</taxon>
        <taxon>Pseudomonadati</taxon>
        <taxon>Pseudomonadota</taxon>
        <taxon>Gammaproteobacteria</taxon>
        <taxon>Lysobacterales</taxon>
        <taxon>Rhodanobacteraceae</taxon>
        <taxon>Dokdonella</taxon>
    </lineage>
</organism>
<feature type="domain" description="Ketoreductase" evidence="4">
    <location>
        <begin position="7"/>
        <end position="206"/>
    </location>
</feature>
<sequence length="265" mass="28753">MTQLAGKVVWITGASGGIGEALALAAAARGARLVLTARRSAELERVRAACPQPDQVALLPADLERIEDAQVLAARAQAFFGPVDILVNNAGLSQRTTTLETSIEAYRRLLEIDFFAPVALTHALLPEMVARGSGHVVVVSSVFGKIAMARRTGYAAAKHALHGFFDCARIELGDRGIRFTLACPGFVRTGISVNALGPDGRAWGTVDADIGQGMLPATCAERLWRAVERDRYEVVIAGRERIAVWFKRFLPLRWYTAFARRLKVS</sequence>
<dbReference type="PRINTS" id="PR00080">
    <property type="entry name" value="SDRFAMILY"/>
</dbReference>
<dbReference type="Pfam" id="PF00106">
    <property type="entry name" value="adh_short"/>
    <property type="match status" value="1"/>
</dbReference>
<proteinExistence type="inferred from homology"/>
<dbReference type="SMART" id="SM00822">
    <property type="entry name" value="PKS_KR"/>
    <property type="match status" value="1"/>
</dbReference>
<dbReference type="STRING" id="1300342.I596_1541"/>
<keyword evidence="6" id="KW-1185">Reference proteome</keyword>
<dbReference type="AlphaFoldDB" id="A0A167GTM9"/>
<evidence type="ECO:0000256" key="1">
    <source>
        <dbReference type="ARBA" id="ARBA00006484"/>
    </source>
</evidence>
<dbReference type="InterPro" id="IPR057326">
    <property type="entry name" value="KR_dom"/>
</dbReference>
<name>A0A167GTM9_9GAMM</name>
<reference evidence="5 6" key="1">
    <citation type="submission" date="2016-04" db="EMBL/GenBank/DDBJ databases">
        <title>Complete genome sequence of Dokdonella koreensis DS-123T.</title>
        <authorList>
            <person name="Kim J.F."/>
            <person name="Lee H."/>
            <person name="Kwak M.-J."/>
        </authorList>
    </citation>
    <scope>NUCLEOTIDE SEQUENCE [LARGE SCALE GENOMIC DNA]</scope>
    <source>
        <strain evidence="5 6">DS-123</strain>
    </source>
</reference>
<dbReference type="KEGG" id="dko:I596_1541"/>
<protein>
    <submittedName>
        <fullName evidence="5">Short-chain dehydrogenase/reductase SDR</fullName>
    </submittedName>
</protein>
<dbReference type="GO" id="GO:0016491">
    <property type="term" value="F:oxidoreductase activity"/>
    <property type="evidence" value="ECO:0007669"/>
    <property type="project" value="UniProtKB-KW"/>
</dbReference>
<dbReference type="NCBIfam" id="NF004825">
    <property type="entry name" value="PRK06181.1"/>
    <property type="match status" value="1"/>
</dbReference>
<evidence type="ECO:0000313" key="6">
    <source>
        <dbReference type="Proteomes" id="UP000076830"/>
    </source>
</evidence>
<dbReference type="Gene3D" id="3.40.50.720">
    <property type="entry name" value="NAD(P)-binding Rossmann-like Domain"/>
    <property type="match status" value="1"/>
</dbReference>
<dbReference type="Proteomes" id="UP000076830">
    <property type="component" value="Chromosome"/>
</dbReference>
<accession>A0A167GTM9</accession>
<dbReference type="GO" id="GO:0016020">
    <property type="term" value="C:membrane"/>
    <property type="evidence" value="ECO:0007669"/>
    <property type="project" value="TreeGrafter"/>
</dbReference>
<dbReference type="InterPro" id="IPR036291">
    <property type="entry name" value="NAD(P)-bd_dom_sf"/>
</dbReference>
<gene>
    <name evidence="5" type="ORF">I596_1541</name>
</gene>
<comment type="similarity">
    <text evidence="1 3">Belongs to the short-chain dehydrogenases/reductases (SDR) family.</text>
</comment>
<evidence type="ECO:0000259" key="4">
    <source>
        <dbReference type="SMART" id="SM00822"/>
    </source>
</evidence>
<dbReference type="PROSITE" id="PS00061">
    <property type="entry name" value="ADH_SHORT"/>
    <property type="match status" value="1"/>
</dbReference>
<dbReference type="PANTHER" id="PTHR44196">
    <property type="entry name" value="DEHYDROGENASE/REDUCTASE SDR FAMILY MEMBER 7B"/>
    <property type="match status" value="1"/>
</dbReference>
<dbReference type="InterPro" id="IPR020904">
    <property type="entry name" value="Sc_DH/Rdtase_CS"/>
</dbReference>
<dbReference type="EMBL" id="CP015249">
    <property type="protein sequence ID" value="ANB17566.1"/>
    <property type="molecule type" value="Genomic_DNA"/>
</dbReference>
<dbReference type="SUPFAM" id="SSF51735">
    <property type="entry name" value="NAD(P)-binding Rossmann-fold domains"/>
    <property type="match status" value="1"/>
</dbReference>
<dbReference type="RefSeq" id="WP_067645861.1">
    <property type="nucleotide sequence ID" value="NZ_CP015249.1"/>
</dbReference>
<keyword evidence="2" id="KW-0560">Oxidoreductase</keyword>
<dbReference type="OrthoDB" id="9787298at2"/>
<dbReference type="PANTHER" id="PTHR44196:SF1">
    <property type="entry name" value="DEHYDROGENASE_REDUCTASE SDR FAMILY MEMBER 7B"/>
    <property type="match status" value="1"/>
</dbReference>